<sequence length="113" mass="12481">MKVTNCNIKIFNAVGAWFEEGLEVKNCVFISEVTFEAGGHNTIQPILIENNVFNCFVDFFDAHYNGPFIFTNNLVLKGSNLLANSDKPYKTIFAAGSKIESNIGTLNIEGPDD</sequence>
<evidence type="ECO:0000313" key="2">
    <source>
        <dbReference type="Proteomes" id="UP001500841"/>
    </source>
</evidence>
<keyword evidence="2" id="KW-1185">Reference proteome</keyword>
<dbReference type="RefSeq" id="WP_345107022.1">
    <property type="nucleotide sequence ID" value="NZ_BAABCV010000014.1"/>
</dbReference>
<comment type="caution">
    <text evidence="1">The sequence shown here is derived from an EMBL/GenBank/DDBJ whole genome shotgun (WGS) entry which is preliminary data.</text>
</comment>
<proteinExistence type="predicted"/>
<accession>A0ABP7X714</accession>
<dbReference type="Proteomes" id="UP001500841">
    <property type="component" value="Unassembled WGS sequence"/>
</dbReference>
<name>A0ABP7X714_9SPHI</name>
<dbReference type="EMBL" id="BAABCV010000014">
    <property type="protein sequence ID" value="GAA4104496.1"/>
    <property type="molecule type" value="Genomic_DNA"/>
</dbReference>
<gene>
    <name evidence="1" type="ORF">GCM10022392_32600</name>
</gene>
<organism evidence="1 2">
    <name type="scientific">Mucilaginibacter panaciglaebae</name>
    <dbReference type="NCBI Taxonomy" id="502331"/>
    <lineage>
        <taxon>Bacteria</taxon>
        <taxon>Pseudomonadati</taxon>
        <taxon>Bacteroidota</taxon>
        <taxon>Sphingobacteriia</taxon>
        <taxon>Sphingobacteriales</taxon>
        <taxon>Sphingobacteriaceae</taxon>
        <taxon>Mucilaginibacter</taxon>
    </lineage>
</organism>
<protein>
    <submittedName>
        <fullName evidence="1">Uncharacterized protein</fullName>
    </submittedName>
</protein>
<reference evidence="2" key="1">
    <citation type="journal article" date="2019" name="Int. J. Syst. Evol. Microbiol.">
        <title>The Global Catalogue of Microorganisms (GCM) 10K type strain sequencing project: providing services to taxonomists for standard genome sequencing and annotation.</title>
        <authorList>
            <consortium name="The Broad Institute Genomics Platform"/>
            <consortium name="The Broad Institute Genome Sequencing Center for Infectious Disease"/>
            <person name="Wu L."/>
            <person name="Ma J."/>
        </authorList>
    </citation>
    <scope>NUCLEOTIDE SEQUENCE [LARGE SCALE GENOMIC DNA]</scope>
    <source>
        <strain evidence="2">JCM 17085</strain>
    </source>
</reference>
<evidence type="ECO:0000313" key="1">
    <source>
        <dbReference type="EMBL" id="GAA4104496.1"/>
    </source>
</evidence>